<dbReference type="Gene3D" id="3.40.50.2000">
    <property type="entry name" value="Glycogen Phosphorylase B"/>
    <property type="match status" value="2"/>
</dbReference>
<dbReference type="InterPro" id="IPR001296">
    <property type="entry name" value="Glyco_trans_1"/>
</dbReference>
<evidence type="ECO:0000259" key="3">
    <source>
        <dbReference type="Pfam" id="PF13579"/>
    </source>
</evidence>
<dbReference type="EMBL" id="WHLY01000002">
    <property type="protein sequence ID" value="MPR34244.1"/>
    <property type="molecule type" value="Genomic_DNA"/>
</dbReference>
<dbReference type="PANTHER" id="PTHR46401">
    <property type="entry name" value="GLYCOSYLTRANSFERASE WBBK-RELATED"/>
    <property type="match status" value="1"/>
</dbReference>
<proteinExistence type="predicted"/>
<evidence type="ECO:0000259" key="2">
    <source>
        <dbReference type="Pfam" id="PF00534"/>
    </source>
</evidence>
<protein>
    <submittedName>
        <fullName evidence="4">Glycosyltransferase</fullName>
    </submittedName>
</protein>
<dbReference type="InterPro" id="IPR028098">
    <property type="entry name" value="Glyco_trans_4-like_N"/>
</dbReference>
<dbReference type="Pfam" id="PF00534">
    <property type="entry name" value="Glycos_transf_1"/>
    <property type="match status" value="1"/>
</dbReference>
<evidence type="ECO:0000313" key="5">
    <source>
        <dbReference type="Proteomes" id="UP000479293"/>
    </source>
</evidence>
<feature type="domain" description="Glycosyl transferase family 1" evidence="2">
    <location>
        <begin position="220"/>
        <end position="387"/>
    </location>
</feature>
<comment type="caution">
    <text evidence="4">The sequence shown here is derived from an EMBL/GenBank/DDBJ whole genome shotgun (WGS) entry which is preliminary data.</text>
</comment>
<accession>A0A7C9F954</accession>
<dbReference type="GO" id="GO:0016757">
    <property type="term" value="F:glycosyltransferase activity"/>
    <property type="evidence" value="ECO:0007669"/>
    <property type="project" value="InterPro"/>
</dbReference>
<keyword evidence="5" id="KW-1185">Reference proteome</keyword>
<dbReference type="CDD" id="cd03794">
    <property type="entry name" value="GT4_WbuB-like"/>
    <property type="match status" value="1"/>
</dbReference>
<evidence type="ECO:0000313" key="4">
    <source>
        <dbReference type="EMBL" id="MPR34244.1"/>
    </source>
</evidence>
<keyword evidence="1 4" id="KW-0808">Transferase</keyword>
<dbReference type="PANTHER" id="PTHR46401:SF2">
    <property type="entry name" value="GLYCOSYLTRANSFERASE WBBK-RELATED"/>
    <property type="match status" value="1"/>
</dbReference>
<dbReference type="Pfam" id="PF13579">
    <property type="entry name" value="Glyco_trans_4_4"/>
    <property type="match status" value="1"/>
</dbReference>
<sequence length="407" mass="46649">MRILLIHQFFLEDDDGGGSRWNEMSRIWIEAGHQVTVLAGMVHYMGSESSRYEGHYFHQSTNRDGVRVIRCHVSDRYNSGFLGRLWAYFSFTFSSIWGGLRRAKGTYDVIVVTSPPLFVGITALVLSRWKRTPFVFEVRDLWPESAIDTGVLTNTLVIKFAYWFEGFVYRQARLINVLTPAFREALITKKNIPAEKIIFIPNAADFALSEELRGTFDAGEFRRAHGLGQHFVITYVGAHGVANHLVQVLDAAERLRDTRVLFLLIGDGMKKKELMANARQRGLTNVRFVDSVPKREVFRYILASDMGTSVLKKVDTFKTVYSNKTFDYFSCKKPVLMAIDGVSRELVEAADAGMFVEPESPDDFAQKVRYYLENPDLLKKQGENGYRYARQHFDREVLARRYLSLIS</sequence>
<dbReference type="SUPFAM" id="SSF53756">
    <property type="entry name" value="UDP-Glycosyltransferase/glycogen phosphorylase"/>
    <property type="match status" value="1"/>
</dbReference>
<gene>
    <name evidence="4" type="ORF">GBK04_12980</name>
</gene>
<reference evidence="4 5" key="1">
    <citation type="submission" date="2019-10" db="EMBL/GenBank/DDBJ databases">
        <title>Draft Genome Sequence of Cytophagaceae sp. SJW1-29.</title>
        <authorList>
            <person name="Choi A."/>
        </authorList>
    </citation>
    <scope>NUCLEOTIDE SEQUENCE [LARGE SCALE GENOMIC DNA]</scope>
    <source>
        <strain evidence="4 5">SJW1-29</strain>
    </source>
</reference>
<feature type="domain" description="Glycosyltransferase subfamily 4-like N-terminal" evidence="3">
    <location>
        <begin position="16"/>
        <end position="202"/>
    </location>
</feature>
<name>A0A7C9F954_9BACT</name>
<dbReference type="Proteomes" id="UP000479293">
    <property type="component" value="Unassembled WGS sequence"/>
</dbReference>
<dbReference type="GO" id="GO:0009103">
    <property type="term" value="P:lipopolysaccharide biosynthetic process"/>
    <property type="evidence" value="ECO:0007669"/>
    <property type="project" value="TreeGrafter"/>
</dbReference>
<dbReference type="AlphaFoldDB" id="A0A7C9F954"/>
<organism evidence="4 5">
    <name type="scientific">Salmonirosea aquatica</name>
    <dbReference type="NCBI Taxonomy" id="2654236"/>
    <lineage>
        <taxon>Bacteria</taxon>
        <taxon>Pseudomonadati</taxon>
        <taxon>Bacteroidota</taxon>
        <taxon>Cytophagia</taxon>
        <taxon>Cytophagales</taxon>
        <taxon>Spirosomataceae</taxon>
        <taxon>Salmonirosea</taxon>
    </lineage>
</organism>
<dbReference type="RefSeq" id="WP_152760284.1">
    <property type="nucleotide sequence ID" value="NZ_WHLY01000002.1"/>
</dbReference>
<evidence type="ECO:0000256" key="1">
    <source>
        <dbReference type="ARBA" id="ARBA00022679"/>
    </source>
</evidence>